<organism evidence="1 2">
    <name type="scientific">Streptomyces poriferorum</name>
    <dbReference type="NCBI Taxonomy" id="2798799"/>
    <lineage>
        <taxon>Bacteria</taxon>
        <taxon>Bacillati</taxon>
        <taxon>Actinomycetota</taxon>
        <taxon>Actinomycetes</taxon>
        <taxon>Kitasatosporales</taxon>
        <taxon>Streptomycetaceae</taxon>
        <taxon>Streptomyces</taxon>
    </lineage>
</organism>
<sequence length="115" mass="12456">MAQIRTSFGVTAVRWCGDQAAEPGEYHVEWTVDEDTAWGRNAKPAADTGPGVRPGRHGVVLRGRLNLTVDGTAVIDLDGTRILLDLAAPLPEGVAGTWVELFLEREKVALHPFLL</sequence>
<reference evidence="1 2" key="1">
    <citation type="submission" date="2023-03" db="EMBL/GenBank/DDBJ databases">
        <title>Isolation and description of six Streptomyces strains from soil environments, able to metabolize different microbial glucans.</title>
        <authorList>
            <person name="Widen T."/>
            <person name="Larsbrink J."/>
        </authorList>
    </citation>
    <scope>NUCLEOTIDE SEQUENCE [LARGE SCALE GENOMIC DNA]</scope>
    <source>
        <strain evidence="1 2">Alt2</strain>
    </source>
</reference>
<accession>A0ABY9IRT7</accession>
<dbReference type="RefSeq" id="WP_306070971.1">
    <property type="nucleotide sequence ID" value="NZ_CP120988.1"/>
</dbReference>
<name>A0ABY9IRT7_9ACTN</name>
<gene>
    <name evidence="1" type="ORF">P8A19_19595</name>
</gene>
<evidence type="ECO:0000313" key="2">
    <source>
        <dbReference type="Proteomes" id="UP001235744"/>
    </source>
</evidence>
<evidence type="ECO:0000313" key="1">
    <source>
        <dbReference type="EMBL" id="WLQ57519.1"/>
    </source>
</evidence>
<dbReference type="EMBL" id="CP120988">
    <property type="protein sequence ID" value="WLQ57519.1"/>
    <property type="molecule type" value="Genomic_DNA"/>
</dbReference>
<keyword evidence="2" id="KW-1185">Reference proteome</keyword>
<protein>
    <submittedName>
        <fullName evidence="1">Uncharacterized protein</fullName>
    </submittedName>
</protein>
<dbReference type="Proteomes" id="UP001235744">
    <property type="component" value="Chromosome"/>
</dbReference>
<proteinExistence type="predicted"/>